<name>A0A2T2WCT2_9FIRM</name>
<evidence type="ECO:0000313" key="2">
    <source>
        <dbReference type="Proteomes" id="UP000241848"/>
    </source>
</evidence>
<comment type="caution">
    <text evidence="1">The sequence shown here is derived from an EMBL/GenBank/DDBJ whole genome shotgun (WGS) entry which is preliminary data.</text>
</comment>
<dbReference type="AlphaFoldDB" id="A0A2T2WCT2"/>
<dbReference type="Proteomes" id="UP000241848">
    <property type="component" value="Unassembled WGS sequence"/>
</dbReference>
<reference evidence="1 2" key="1">
    <citation type="journal article" date="2014" name="BMC Genomics">
        <title>Comparison of environmental and isolate Sulfobacillus genomes reveals diverse carbon, sulfur, nitrogen, and hydrogen metabolisms.</title>
        <authorList>
            <person name="Justice N.B."/>
            <person name="Norman A."/>
            <person name="Brown C.T."/>
            <person name="Singh A."/>
            <person name="Thomas B.C."/>
            <person name="Banfield J.F."/>
        </authorList>
    </citation>
    <scope>NUCLEOTIDE SEQUENCE [LARGE SCALE GENOMIC DNA]</scope>
    <source>
        <strain evidence="1">AMDSBA3</strain>
    </source>
</reference>
<dbReference type="EMBL" id="PXYV01000094">
    <property type="protein sequence ID" value="PSR20036.1"/>
    <property type="molecule type" value="Genomic_DNA"/>
</dbReference>
<sequence>MVHLVTALATINPSLTFRIIQLDAFPDQARIAGVVSTPALITPGLDPKFGNLPPAHLAFYLWQAATQSL</sequence>
<accession>A0A2T2WCT2</accession>
<gene>
    <name evidence="1" type="ORF">C7B45_16910</name>
</gene>
<evidence type="ECO:0000313" key="1">
    <source>
        <dbReference type="EMBL" id="PSR20036.1"/>
    </source>
</evidence>
<protein>
    <recommendedName>
        <fullName evidence="3">Thioredoxin-like fold domain-containing protein</fullName>
    </recommendedName>
</protein>
<evidence type="ECO:0008006" key="3">
    <source>
        <dbReference type="Google" id="ProtNLM"/>
    </source>
</evidence>
<proteinExistence type="predicted"/>
<organism evidence="1 2">
    <name type="scientific">Sulfobacillus acidophilus</name>
    <dbReference type="NCBI Taxonomy" id="53633"/>
    <lineage>
        <taxon>Bacteria</taxon>
        <taxon>Bacillati</taxon>
        <taxon>Bacillota</taxon>
        <taxon>Clostridia</taxon>
        <taxon>Eubacteriales</taxon>
        <taxon>Clostridiales Family XVII. Incertae Sedis</taxon>
        <taxon>Sulfobacillus</taxon>
    </lineage>
</organism>